<dbReference type="SUPFAM" id="SSF52833">
    <property type="entry name" value="Thioredoxin-like"/>
    <property type="match status" value="2"/>
</dbReference>
<evidence type="ECO:0000259" key="5">
    <source>
        <dbReference type="Pfam" id="PF00462"/>
    </source>
</evidence>
<dbReference type="EMBL" id="BGPR01006431">
    <property type="protein sequence ID" value="GBN18967.1"/>
    <property type="molecule type" value="Genomic_DNA"/>
</dbReference>
<name>A0A4Y2LU61_ARAVE</name>
<dbReference type="Pfam" id="PF00462">
    <property type="entry name" value="Glutaredoxin"/>
    <property type="match status" value="1"/>
</dbReference>
<evidence type="ECO:0000256" key="1">
    <source>
        <dbReference type="ARBA" id="ARBA00022723"/>
    </source>
</evidence>
<dbReference type="GO" id="GO:0046872">
    <property type="term" value="F:metal ion binding"/>
    <property type="evidence" value="ECO:0007669"/>
    <property type="project" value="UniProtKB-KW"/>
</dbReference>
<proteinExistence type="predicted"/>
<dbReference type="Gene3D" id="3.40.30.10">
    <property type="entry name" value="Glutaredoxin"/>
    <property type="match status" value="2"/>
</dbReference>
<evidence type="ECO:0000256" key="2">
    <source>
        <dbReference type="ARBA" id="ARBA00023004"/>
    </source>
</evidence>
<dbReference type="PROSITE" id="PS51354">
    <property type="entry name" value="GLUTAREDOXIN_2"/>
    <property type="match status" value="1"/>
</dbReference>
<reference evidence="6 8" key="1">
    <citation type="journal article" date="2019" name="Sci. Rep.">
        <title>Orb-weaving spider Araneus ventricosus genome elucidates the spidroin gene catalogue.</title>
        <authorList>
            <person name="Kono N."/>
            <person name="Nakamura H."/>
            <person name="Ohtoshi R."/>
            <person name="Moran D.A.P."/>
            <person name="Shinohara A."/>
            <person name="Yoshida Y."/>
            <person name="Fujiwara M."/>
            <person name="Mori M."/>
            <person name="Tomita M."/>
            <person name="Arakawa K."/>
        </authorList>
    </citation>
    <scope>NUCLEOTIDE SEQUENCE [LARGE SCALE GENOMIC DNA]</scope>
</reference>
<dbReference type="NCBIfam" id="TIGR00365">
    <property type="entry name" value="Grx4 family monothiol glutaredoxin"/>
    <property type="match status" value="1"/>
</dbReference>
<dbReference type="InterPro" id="IPR002109">
    <property type="entry name" value="Glutaredoxin"/>
</dbReference>
<dbReference type="Proteomes" id="UP000499080">
    <property type="component" value="Unassembled WGS sequence"/>
</dbReference>
<dbReference type="InterPro" id="IPR013766">
    <property type="entry name" value="Thioredoxin_domain"/>
</dbReference>
<dbReference type="GO" id="GO:0005829">
    <property type="term" value="C:cytosol"/>
    <property type="evidence" value="ECO:0007669"/>
    <property type="project" value="TreeGrafter"/>
</dbReference>
<keyword evidence="2" id="KW-0408">Iron</keyword>
<dbReference type="PANTHER" id="PTHR10293">
    <property type="entry name" value="GLUTAREDOXIN FAMILY MEMBER"/>
    <property type="match status" value="1"/>
</dbReference>
<sequence>MEVLSITGVNELSEKLSRLSDRFIVLFFYVEDSAECNQMSDIIAELQNDDKNKNAAVIKINASKDEEICKKYNVTDVPAFVFISSKLMGDNVVGNLVGANVPLFSKKFEENVEQLQKFKGKLENLINKAPIMLFMKGNRNTPRCGFSKQAIALLEDHKVSYETFDILEDFEVREGLKKYSNWPTYPQLYVKGELIGGLDILKELAESGELDQTFIS</sequence>
<feature type="domain" description="Glutaredoxin" evidence="5">
    <location>
        <begin position="131"/>
        <end position="195"/>
    </location>
</feature>
<evidence type="ECO:0000313" key="7">
    <source>
        <dbReference type="EMBL" id="GBN18967.1"/>
    </source>
</evidence>
<gene>
    <name evidence="6" type="primary">glrx3_3</name>
    <name evidence="7" type="synonym">glrx3_2</name>
    <name evidence="7" type="ORF">AVEN_152002_1</name>
    <name evidence="6" type="ORF">AVEN_79455_1</name>
</gene>
<keyword evidence="1" id="KW-0479">Metal-binding</keyword>
<comment type="caution">
    <text evidence="6">The sequence shown here is derived from an EMBL/GenBank/DDBJ whole genome shotgun (WGS) entry which is preliminary data.</text>
</comment>
<feature type="domain" description="Thioredoxin" evidence="4">
    <location>
        <begin position="13"/>
        <end position="95"/>
    </location>
</feature>
<dbReference type="InterPro" id="IPR004480">
    <property type="entry name" value="Monothiol_GRX-rel"/>
</dbReference>
<dbReference type="InterPro" id="IPR036249">
    <property type="entry name" value="Thioredoxin-like_sf"/>
</dbReference>
<dbReference type="AlphaFoldDB" id="A0A4Y2LU61"/>
<keyword evidence="8" id="KW-1185">Reference proteome</keyword>
<dbReference type="GO" id="GO:0005634">
    <property type="term" value="C:nucleus"/>
    <property type="evidence" value="ECO:0007669"/>
    <property type="project" value="TreeGrafter"/>
</dbReference>
<dbReference type="CDD" id="cd03028">
    <property type="entry name" value="GRX_PICOT_like"/>
    <property type="match status" value="1"/>
</dbReference>
<dbReference type="FunFam" id="3.40.30.10:FF:000012">
    <property type="entry name" value="Monothiol glutaredoxin"/>
    <property type="match status" value="1"/>
</dbReference>
<evidence type="ECO:0000259" key="4">
    <source>
        <dbReference type="Pfam" id="PF00085"/>
    </source>
</evidence>
<evidence type="ECO:0000256" key="3">
    <source>
        <dbReference type="ARBA" id="ARBA00023014"/>
    </source>
</evidence>
<accession>A0A4Y2LU61</accession>
<organism evidence="6 8">
    <name type="scientific">Araneus ventricosus</name>
    <name type="common">Orbweaver spider</name>
    <name type="synonym">Epeira ventricosa</name>
    <dbReference type="NCBI Taxonomy" id="182803"/>
    <lineage>
        <taxon>Eukaryota</taxon>
        <taxon>Metazoa</taxon>
        <taxon>Ecdysozoa</taxon>
        <taxon>Arthropoda</taxon>
        <taxon>Chelicerata</taxon>
        <taxon>Arachnida</taxon>
        <taxon>Araneae</taxon>
        <taxon>Araneomorphae</taxon>
        <taxon>Entelegynae</taxon>
        <taxon>Araneoidea</taxon>
        <taxon>Araneidae</taxon>
        <taxon>Araneus</taxon>
    </lineage>
</organism>
<dbReference type="GO" id="GO:0051536">
    <property type="term" value="F:iron-sulfur cluster binding"/>
    <property type="evidence" value="ECO:0007669"/>
    <property type="project" value="UniProtKB-KW"/>
</dbReference>
<dbReference type="Pfam" id="PF00085">
    <property type="entry name" value="Thioredoxin"/>
    <property type="match status" value="1"/>
</dbReference>
<dbReference type="PANTHER" id="PTHR10293:SF73">
    <property type="entry name" value="GLUTAREDOXIN-3"/>
    <property type="match status" value="1"/>
</dbReference>
<keyword evidence="3" id="KW-0411">Iron-sulfur</keyword>
<evidence type="ECO:0000313" key="8">
    <source>
        <dbReference type="Proteomes" id="UP000499080"/>
    </source>
</evidence>
<dbReference type="EMBL" id="BGPR01006361">
    <property type="protein sequence ID" value="GBN18308.1"/>
    <property type="molecule type" value="Genomic_DNA"/>
</dbReference>
<evidence type="ECO:0000313" key="6">
    <source>
        <dbReference type="EMBL" id="GBN18308.1"/>
    </source>
</evidence>
<dbReference type="GO" id="GO:0006879">
    <property type="term" value="P:intracellular iron ion homeostasis"/>
    <property type="evidence" value="ECO:0007669"/>
    <property type="project" value="TreeGrafter"/>
</dbReference>
<dbReference type="InterPro" id="IPR033658">
    <property type="entry name" value="GRX_PICOT-like"/>
</dbReference>
<protein>
    <submittedName>
        <fullName evidence="6">Glutaredoxin 3</fullName>
    </submittedName>
</protein>
<dbReference type="OrthoDB" id="415696at2759"/>